<feature type="transmembrane region" description="Helical" evidence="1">
    <location>
        <begin position="152"/>
        <end position="175"/>
    </location>
</feature>
<feature type="transmembrane region" description="Helical" evidence="1">
    <location>
        <begin position="52"/>
        <end position="69"/>
    </location>
</feature>
<keyword evidence="1" id="KW-0812">Transmembrane</keyword>
<evidence type="ECO:0000313" key="2">
    <source>
        <dbReference type="EMBL" id="RSK31840.1"/>
    </source>
</evidence>
<reference evidence="2 3" key="1">
    <citation type="submission" date="2018-12" db="EMBL/GenBank/DDBJ databases">
        <authorList>
            <person name="Feng G."/>
            <person name="Zhu H."/>
        </authorList>
    </citation>
    <scope>NUCLEOTIDE SEQUENCE [LARGE SCALE GENOMIC DNA]</scope>
    <source>
        <strain evidence="2 3">9PBR-2</strain>
    </source>
</reference>
<dbReference type="AlphaFoldDB" id="A0A3R9PA34"/>
<feature type="transmembrane region" description="Helical" evidence="1">
    <location>
        <begin position="27"/>
        <end position="46"/>
    </location>
</feature>
<name>A0A3R9PA34_9BACT</name>
<accession>A0A3R9PA34</accession>
<organism evidence="2 3">
    <name type="scientific">Hymenobacter metallilatus</name>
    <dbReference type="NCBI Taxonomy" id="2493666"/>
    <lineage>
        <taxon>Bacteria</taxon>
        <taxon>Pseudomonadati</taxon>
        <taxon>Bacteroidota</taxon>
        <taxon>Cytophagia</taxon>
        <taxon>Cytophagales</taxon>
        <taxon>Hymenobacteraceae</taxon>
        <taxon>Hymenobacter</taxon>
    </lineage>
</organism>
<keyword evidence="3" id="KW-1185">Reference proteome</keyword>
<gene>
    <name evidence="2" type="ORF">EI290_13560</name>
</gene>
<keyword evidence="1" id="KW-0472">Membrane</keyword>
<protein>
    <submittedName>
        <fullName evidence="2">DUF4199 domain-containing protein</fullName>
    </submittedName>
</protein>
<evidence type="ECO:0000313" key="3">
    <source>
        <dbReference type="Proteomes" id="UP000280066"/>
    </source>
</evidence>
<keyword evidence="1" id="KW-1133">Transmembrane helix</keyword>
<comment type="caution">
    <text evidence="2">The sequence shown here is derived from an EMBL/GenBank/DDBJ whole genome shotgun (WGS) entry which is preliminary data.</text>
</comment>
<dbReference type="Proteomes" id="UP000280066">
    <property type="component" value="Unassembled WGS sequence"/>
</dbReference>
<evidence type="ECO:0000256" key="1">
    <source>
        <dbReference type="SAM" id="Phobius"/>
    </source>
</evidence>
<sequence length="184" mass="20183">MRSSNFLFAVEHTSTPAVSPASVGIRYGLFVGIIASILSFLQMSFIQDPETPFRWLSTVVSIVGIWLAHKQFKQVNAGFMSYGQGLGIGTILSVVAGLISSVFGYLYVSFIDPAYMNRVMELQRAKMEARGMDDAQIEQGMAMAEKFSSGPIVILFGLILVVIIGFVISLIVSAFTKHTRPEFE</sequence>
<dbReference type="OrthoDB" id="1122768at2"/>
<dbReference type="Pfam" id="PF13858">
    <property type="entry name" value="DUF4199"/>
    <property type="match status" value="1"/>
</dbReference>
<dbReference type="InterPro" id="IPR025250">
    <property type="entry name" value="DUF4199"/>
</dbReference>
<proteinExistence type="predicted"/>
<feature type="transmembrane region" description="Helical" evidence="1">
    <location>
        <begin position="81"/>
        <end position="108"/>
    </location>
</feature>
<dbReference type="EMBL" id="RWIS01000008">
    <property type="protein sequence ID" value="RSK31840.1"/>
    <property type="molecule type" value="Genomic_DNA"/>
</dbReference>